<protein>
    <submittedName>
        <fullName evidence="1">Uncharacterized protein</fullName>
    </submittedName>
</protein>
<keyword evidence="2" id="KW-1185">Reference proteome</keyword>
<name>A0A9P4U587_9PEZI</name>
<gene>
    <name evidence="1" type="ORF">EJ08DRAFT_5139</name>
</gene>
<sequence length="93" mass="11312">MFSMTRIKYQYWVPRRLLVRISKWPMLFLGCPIYGLGRAQPGLLNRLNHVFQVHIFPCQYNRSFNLREGRQLWHLVLKRKLSHDPCHLSHHLF</sequence>
<dbReference type="EMBL" id="MU007009">
    <property type="protein sequence ID" value="KAF2436853.1"/>
    <property type="molecule type" value="Genomic_DNA"/>
</dbReference>
<evidence type="ECO:0000313" key="1">
    <source>
        <dbReference type="EMBL" id="KAF2436853.1"/>
    </source>
</evidence>
<dbReference type="Proteomes" id="UP000800235">
    <property type="component" value="Unassembled WGS sequence"/>
</dbReference>
<organism evidence="1 2">
    <name type="scientific">Tothia fuscella</name>
    <dbReference type="NCBI Taxonomy" id="1048955"/>
    <lineage>
        <taxon>Eukaryota</taxon>
        <taxon>Fungi</taxon>
        <taxon>Dikarya</taxon>
        <taxon>Ascomycota</taxon>
        <taxon>Pezizomycotina</taxon>
        <taxon>Dothideomycetes</taxon>
        <taxon>Pleosporomycetidae</taxon>
        <taxon>Venturiales</taxon>
        <taxon>Cylindrosympodiaceae</taxon>
        <taxon>Tothia</taxon>
    </lineage>
</organism>
<evidence type="ECO:0000313" key="2">
    <source>
        <dbReference type="Proteomes" id="UP000800235"/>
    </source>
</evidence>
<dbReference type="AlphaFoldDB" id="A0A9P4U587"/>
<comment type="caution">
    <text evidence="1">The sequence shown here is derived from an EMBL/GenBank/DDBJ whole genome shotgun (WGS) entry which is preliminary data.</text>
</comment>
<accession>A0A9P4U587</accession>
<reference evidence="1" key="1">
    <citation type="journal article" date="2020" name="Stud. Mycol.">
        <title>101 Dothideomycetes genomes: a test case for predicting lifestyles and emergence of pathogens.</title>
        <authorList>
            <person name="Haridas S."/>
            <person name="Albert R."/>
            <person name="Binder M."/>
            <person name="Bloem J."/>
            <person name="Labutti K."/>
            <person name="Salamov A."/>
            <person name="Andreopoulos B."/>
            <person name="Baker S."/>
            <person name="Barry K."/>
            <person name="Bills G."/>
            <person name="Bluhm B."/>
            <person name="Cannon C."/>
            <person name="Castanera R."/>
            <person name="Culley D."/>
            <person name="Daum C."/>
            <person name="Ezra D."/>
            <person name="Gonzalez J."/>
            <person name="Henrissat B."/>
            <person name="Kuo A."/>
            <person name="Liang C."/>
            <person name="Lipzen A."/>
            <person name="Lutzoni F."/>
            <person name="Magnuson J."/>
            <person name="Mondo S."/>
            <person name="Nolan M."/>
            <person name="Ohm R."/>
            <person name="Pangilinan J."/>
            <person name="Park H.-J."/>
            <person name="Ramirez L."/>
            <person name="Alfaro M."/>
            <person name="Sun H."/>
            <person name="Tritt A."/>
            <person name="Yoshinaga Y."/>
            <person name="Zwiers L.-H."/>
            <person name="Turgeon B."/>
            <person name="Goodwin S."/>
            <person name="Spatafora J."/>
            <person name="Crous P."/>
            <person name="Grigoriev I."/>
        </authorList>
    </citation>
    <scope>NUCLEOTIDE SEQUENCE</scope>
    <source>
        <strain evidence="1">CBS 130266</strain>
    </source>
</reference>
<proteinExistence type="predicted"/>